<name>A0A0A9F320_ARUDO</name>
<protein>
    <submittedName>
        <fullName evidence="1">Uncharacterized protein</fullName>
    </submittedName>
</protein>
<dbReference type="AlphaFoldDB" id="A0A0A9F320"/>
<organism evidence="1">
    <name type="scientific">Arundo donax</name>
    <name type="common">Giant reed</name>
    <name type="synonym">Donax arundinaceus</name>
    <dbReference type="NCBI Taxonomy" id="35708"/>
    <lineage>
        <taxon>Eukaryota</taxon>
        <taxon>Viridiplantae</taxon>
        <taxon>Streptophyta</taxon>
        <taxon>Embryophyta</taxon>
        <taxon>Tracheophyta</taxon>
        <taxon>Spermatophyta</taxon>
        <taxon>Magnoliopsida</taxon>
        <taxon>Liliopsida</taxon>
        <taxon>Poales</taxon>
        <taxon>Poaceae</taxon>
        <taxon>PACMAD clade</taxon>
        <taxon>Arundinoideae</taxon>
        <taxon>Arundineae</taxon>
        <taxon>Arundo</taxon>
    </lineage>
</organism>
<accession>A0A0A9F320</accession>
<proteinExistence type="predicted"/>
<evidence type="ECO:0000313" key="1">
    <source>
        <dbReference type="EMBL" id="JAE06732.1"/>
    </source>
</evidence>
<dbReference type="EMBL" id="GBRH01191164">
    <property type="protein sequence ID" value="JAE06732.1"/>
    <property type="molecule type" value="Transcribed_RNA"/>
</dbReference>
<reference evidence="1" key="2">
    <citation type="journal article" date="2015" name="Data Brief">
        <title>Shoot transcriptome of the giant reed, Arundo donax.</title>
        <authorList>
            <person name="Barrero R.A."/>
            <person name="Guerrero F.D."/>
            <person name="Moolhuijzen P."/>
            <person name="Goolsby J.A."/>
            <person name="Tidwell J."/>
            <person name="Bellgard S.E."/>
            <person name="Bellgard M.I."/>
        </authorList>
    </citation>
    <scope>NUCLEOTIDE SEQUENCE</scope>
    <source>
        <tissue evidence="1">Shoot tissue taken approximately 20 cm above the soil surface</tissue>
    </source>
</reference>
<reference evidence="1" key="1">
    <citation type="submission" date="2014-09" db="EMBL/GenBank/DDBJ databases">
        <authorList>
            <person name="Magalhaes I.L.F."/>
            <person name="Oliveira U."/>
            <person name="Santos F.R."/>
            <person name="Vidigal T.H.D.A."/>
            <person name="Brescovit A.D."/>
            <person name="Santos A.J."/>
        </authorList>
    </citation>
    <scope>NUCLEOTIDE SEQUENCE</scope>
    <source>
        <tissue evidence="1">Shoot tissue taken approximately 20 cm above the soil surface</tissue>
    </source>
</reference>
<sequence>MLRVESALVLCTPQHKTRTGSALFHELMTYKEGHPCPFQLQMLTRTFHSI</sequence>